<evidence type="ECO:0000256" key="1">
    <source>
        <dbReference type="SAM" id="Phobius"/>
    </source>
</evidence>
<dbReference type="Proteomes" id="UP000248395">
    <property type="component" value="Unassembled WGS sequence"/>
</dbReference>
<dbReference type="EMBL" id="QJKC01000002">
    <property type="protein sequence ID" value="PXX50435.1"/>
    <property type="molecule type" value="Genomic_DNA"/>
</dbReference>
<feature type="transmembrane region" description="Helical" evidence="1">
    <location>
        <begin position="6"/>
        <end position="24"/>
    </location>
</feature>
<sequence>METVMMILMIAAFAIVLGMLTAPLEKKRELIPIRIRKEDQQPRRRSGR</sequence>
<gene>
    <name evidence="2" type="ORF">DFR38_10282</name>
</gene>
<proteinExistence type="predicted"/>
<dbReference type="AlphaFoldDB" id="A0A318JPB7"/>
<evidence type="ECO:0000313" key="2">
    <source>
        <dbReference type="EMBL" id="PXX50435.1"/>
    </source>
</evidence>
<keyword evidence="1" id="KW-0472">Membrane</keyword>
<comment type="caution">
    <text evidence="2">The sequence shown here is derived from an EMBL/GenBank/DDBJ whole genome shotgun (WGS) entry which is preliminary data.</text>
</comment>
<evidence type="ECO:0000313" key="3">
    <source>
        <dbReference type="Proteomes" id="UP000248395"/>
    </source>
</evidence>
<protein>
    <submittedName>
        <fullName evidence="2">Uncharacterized protein</fullName>
    </submittedName>
</protein>
<reference evidence="2 3" key="1">
    <citation type="submission" date="2018-05" db="EMBL/GenBank/DDBJ databases">
        <title>Genomic Encyclopedia of Type Strains, Phase IV (KMG-IV): sequencing the most valuable type-strain genomes for metagenomic binning, comparative biology and taxonomic classification.</title>
        <authorList>
            <person name="Goeker M."/>
        </authorList>
    </citation>
    <scope>NUCLEOTIDE SEQUENCE [LARGE SCALE GENOMIC DNA]</scope>
    <source>
        <strain evidence="2 3">DSM 25134</strain>
    </source>
</reference>
<organism evidence="2 3">
    <name type="scientific">Aquitalea magnusonii</name>
    <dbReference type="NCBI Taxonomy" id="332411"/>
    <lineage>
        <taxon>Bacteria</taxon>
        <taxon>Pseudomonadati</taxon>
        <taxon>Pseudomonadota</taxon>
        <taxon>Betaproteobacteria</taxon>
        <taxon>Neisseriales</taxon>
        <taxon>Chromobacteriaceae</taxon>
        <taxon>Aquitalea</taxon>
    </lineage>
</organism>
<name>A0A318JPB7_9NEIS</name>
<keyword evidence="1" id="KW-1133">Transmembrane helix</keyword>
<keyword evidence="3" id="KW-1185">Reference proteome</keyword>
<accession>A0A318JPB7</accession>
<keyword evidence="1" id="KW-0812">Transmembrane</keyword>